<dbReference type="Gene3D" id="3.40.50.620">
    <property type="entry name" value="HUPs"/>
    <property type="match status" value="1"/>
</dbReference>
<evidence type="ECO:0000313" key="1">
    <source>
        <dbReference type="EMBL" id="TPP62029.1"/>
    </source>
</evidence>
<sequence length="111" mass="12267">MIGGLAEVEQESSSLNIPFHLVQAHEQLSAVQLGKKRTWFDVRNEGLGFCEDAVAKAVLAKITALNAGCVVTDFCPLREPSAWIDRLVSFMPENIPVCQLSYPSLSYWSLL</sequence>
<dbReference type="AlphaFoldDB" id="A0A504YNT1"/>
<proteinExistence type="predicted"/>
<comment type="caution">
    <text evidence="1">The sequence shown here is derived from an EMBL/GenBank/DDBJ whole genome shotgun (WGS) entry which is preliminary data.</text>
</comment>
<dbReference type="STRING" id="46835.A0A504YNT1"/>
<evidence type="ECO:0000313" key="2">
    <source>
        <dbReference type="Proteomes" id="UP000316759"/>
    </source>
</evidence>
<gene>
    <name evidence="1" type="ORF">FGIG_06847</name>
</gene>
<dbReference type="OrthoDB" id="496749at2759"/>
<reference evidence="1 2" key="1">
    <citation type="submission" date="2019-04" db="EMBL/GenBank/DDBJ databases">
        <title>Annotation for the trematode Fasciola gigantica.</title>
        <authorList>
            <person name="Choi Y.-J."/>
        </authorList>
    </citation>
    <scope>NUCLEOTIDE SEQUENCE [LARGE SCALE GENOMIC DNA]</scope>
    <source>
        <strain evidence="1">Uganda_cow_1</strain>
    </source>
</reference>
<accession>A0A504YNT1</accession>
<organism evidence="1 2">
    <name type="scientific">Fasciola gigantica</name>
    <name type="common">Giant liver fluke</name>
    <dbReference type="NCBI Taxonomy" id="46835"/>
    <lineage>
        <taxon>Eukaryota</taxon>
        <taxon>Metazoa</taxon>
        <taxon>Spiralia</taxon>
        <taxon>Lophotrochozoa</taxon>
        <taxon>Platyhelminthes</taxon>
        <taxon>Trematoda</taxon>
        <taxon>Digenea</taxon>
        <taxon>Plagiorchiida</taxon>
        <taxon>Echinostomata</taxon>
        <taxon>Echinostomatoidea</taxon>
        <taxon>Fasciolidae</taxon>
        <taxon>Fasciola</taxon>
    </lineage>
</organism>
<dbReference type="Proteomes" id="UP000316759">
    <property type="component" value="Unassembled WGS sequence"/>
</dbReference>
<keyword evidence="2" id="KW-1185">Reference proteome</keyword>
<dbReference type="InterPro" id="IPR014729">
    <property type="entry name" value="Rossmann-like_a/b/a_fold"/>
</dbReference>
<protein>
    <submittedName>
        <fullName evidence="1">Uncharacterized protein</fullName>
    </submittedName>
</protein>
<name>A0A504YNT1_FASGI</name>
<dbReference type="EMBL" id="SUNJ01007406">
    <property type="protein sequence ID" value="TPP62029.1"/>
    <property type="molecule type" value="Genomic_DNA"/>
</dbReference>